<proteinExistence type="predicted"/>
<evidence type="ECO:0008006" key="2">
    <source>
        <dbReference type="Google" id="ProtNLM"/>
    </source>
</evidence>
<reference evidence="1" key="1">
    <citation type="submission" date="2020-02" db="EMBL/GenBank/DDBJ databases">
        <authorList>
            <person name="Meier V. D."/>
        </authorList>
    </citation>
    <scope>NUCLEOTIDE SEQUENCE</scope>
    <source>
        <strain evidence="1">AVDCRST_MAG89</strain>
    </source>
</reference>
<name>A0A6J4L0B1_9BACT</name>
<dbReference type="AlphaFoldDB" id="A0A6J4L0B1"/>
<dbReference type="InterPro" id="IPR011660">
    <property type="entry name" value="VapB-like"/>
</dbReference>
<dbReference type="Pfam" id="PF07704">
    <property type="entry name" value="PSK_trans_fac"/>
    <property type="match status" value="1"/>
</dbReference>
<gene>
    <name evidence="1" type="ORF">AVDCRST_MAG89-1532</name>
</gene>
<organism evidence="1">
    <name type="scientific">uncultured Gemmatimonadota bacterium</name>
    <dbReference type="NCBI Taxonomy" id="203437"/>
    <lineage>
        <taxon>Bacteria</taxon>
        <taxon>Pseudomonadati</taxon>
        <taxon>Gemmatimonadota</taxon>
        <taxon>environmental samples</taxon>
    </lineage>
</organism>
<accession>A0A6J4L0B1</accession>
<sequence>MAINLDHPEADRLARELAGLTGESITDAVMQAVRERLAAFRHQATRTRAIPDISDIQQFVASLPDRDPRPADDILGYDEFGLPV</sequence>
<evidence type="ECO:0000313" key="1">
    <source>
        <dbReference type="EMBL" id="CAA9318631.1"/>
    </source>
</evidence>
<protein>
    <recommendedName>
        <fullName evidence="2">Antitoxin VapB</fullName>
    </recommendedName>
</protein>
<dbReference type="EMBL" id="CADCTV010000332">
    <property type="protein sequence ID" value="CAA9318631.1"/>
    <property type="molecule type" value="Genomic_DNA"/>
</dbReference>